<feature type="transmembrane region" description="Helical" evidence="9">
    <location>
        <begin position="148"/>
        <end position="170"/>
    </location>
</feature>
<dbReference type="NCBIfam" id="TIGR00711">
    <property type="entry name" value="efflux_EmrB"/>
    <property type="match status" value="1"/>
</dbReference>
<keyword evidence="6 9" id="KW-1133">Transmembrane helix</keyword>
<dbReference type="GO" id="GO:0022857">
    <property type="term" value="F:transmembrane transporter activity"/>
    <property type="evidence" value="ECO:0007669"/>
    <property type="project" value="InterPro"/>
</dbReference>
<feature type="transmembrane region" description="Helical" evidence="9">
    <location>
        <begin position="473"/>
        <end position="495"/>
    </location>
</feature>
<comment type="similarity">
    <text evidence="2">Belongs to the major facilitator superfamily. TCR/Tet family.</text>
</comment>
<accession>A0A1N5ZA13</accession>
<dbReference type="InterPro" id="IPR020846">
    <property type="entry name" value="MFS_dom"/>
</dbReference>
<evidence type="ECO:0000256" key="2">
    <source>
        <dbReference type="ARBA" id="ARBA00007520"/>
    </source>
</evidence>
<keyword evidence="5 9" id="KW-0812">Transmembrane</keyword>
<dbReference type="Gene3D" id="1.20.1720.10">
    <property type="entry name" value="Multidrug resistance protein D"/>
    <property type="match status" value="1"/>
</dbReference>
<protein>
    <submittedName>
        <fullName evidence="11">Drug resistance transporter, EmrB/QacA subfamily</fullName>
    </submittedName>
</protein>
<feature type="transmembrane region" description="Helical" evidence="9">
    <location>
        <begin position="374"/>
        <end position="394"/>
    </location>
</feature>
<dbReference type="SUPFAM" id="SSF103473">
    <property type="entry name" value="MFS general substrate transporter"/>
    <property type="match status" value="1"/>
</dbReference>
<dbReference type="STRING" id="709881.SAMN04489832_3772"/>
<evidence type="ECO:0000256" key="1">
    <source>
        <dbReference type="ARBA" id="ARBA00004651"/>
    </source>
</evidence>
<evidence type="ECO:0000256" key="3">
    <source>
        <dbReference type="ARBA" id="ARBA00022448"/>
    </source>
</evidence>
<evidence type="ECO:0000259" key="10">
    <source>
        <dbReference type="PROSITE" id="PS50850"/>
    </source>
</evidence>
<feature type="transmembrane region" description="Helical" evidence="9">
    <location>
        <begin position="50"/>
        <end position="69"/>
    </location>
</feature>
<gene>
    <name evidence="11" type="ORF">SAMN04489832_3772</name>
</gene>
<evidence type="ECO:0000256" key="7">
    <source>
        <dbReference type="ARBA" id="ARBA00023136"/>
    </source>
</evidence>
<evidence type="ECO:0000256" key="9">
    <source>
        <dbReference type="SAM" id="Phobius"/>
    </source>
</evidence>
<dbReference type="FunFam" id="1.20.1720.10:FF:000004">
    <property type="entry name" value="EmrB/QacA family drug resistance transporter"/>
    <property type="match status" value="1"/>
</dbReference>
<sequence>MTQATQAGARPNVRVVLFGLMIAMMLAMLDNMIVSTALPRIVGEFGGLDHFTWVVTAYVLGTTVSTPIWGKLGDLYGRKSVFLTSVGIFLLGSALCGMAGSGMLGGPQDGMVQLIAFRAVQGLGAGGLMVGVMAIIGDLVPPRERGRYQGMIAGIMAIAMVAGPLVGGFITDHLSWRWAFYVNLPLGGVALLLLITTMHLPKYRTEHRIDWLGAGLLSVGITAIVLITTWGGNEYDWTSPQILALAVLSVLALVAFGLVERRVPEPILPLALFANRNFALISLIGFLLGFAMFGAMNFLPLYQQTVQGASATNSGLLLLPLMFGMLVVSLVIGRAITKTGRYRAYPIIGGVVMTTGMALLTLLDTHTSKLQSSLYMVVLGAGMGFLMQTSMLIAQNSVEQKDLGAASGAATFFRSIGGSFGISLFGAIFASRLADSTAGGAFGGGEGGAMDLVKLKELPAQARELVLGGLADAISHVFLWAVLFTIAIPVLAWFIKEIPLRTANEAPAQATPEEEAEIALGKAPVA</sequence>
<keyword evidence="4" id="KW-1003">Cell membrane</keyword>
<name>A0A1N5ZA13_9ACTN</name>
<evidence type="ECO:0000256" key="4">
    <source>
        <dbReference type="ARBA" id="ARBA00022475"/>
    </source>
</evidence>
<feature type="transmembrane region" description="Helical" evidence="9">
    <location>
        <begin position="344"/>
        <end position="362"/>
    </location>
</feature>
<dbReference type="Pfam" id="PF07690">
    <property type="entry name" value="MFS_1"/>
    <property type="match status" value="1"/>
</dbReference>
<keyword evidence="3" id="KW-0813">Transport</keyword>
<dbReference type="InterPro" id="IPR011701">
    <property type="entry name" value="MFS"/>
</dbReference>
<dbReference type="CDD" id="cd17502">
    <property type="entry name" value="MFS_Azr1_MDR_like"/>
    <property type="match status" value="1"/>
</dbReference>
<feature type="transmembrane region" description="Helical" evidence="9">
    <location>
        <begin position="176"/>
        <end position="197"/>
    </location>
</feature>
<dbReference type="PANTHER" id="PTHR23501">
    <property type="entry name" value="MAJOR FACILITATOR SUPERFAMILY"/>
    <property type="match status" value="1"/>
</dbReference>
<evidence type="ECO:0000256" key="8">
    <source>
        <dbReference type="SAM" id="MobiDB-lite"/>
    </source>
</evidence>
<feature type="transmembrane region" description="Helical" evidence="9">
    <location>
        <begin position="280"/>
        <end position="302"/>
    </location>
</feature>
<feature type="transmembrane region" description="Helical" evidence="9">
    <location>
        <begin position="242"/>
        <end position="259"/>
    </location>
</feature>
<dbReference type="EMBL" id="FSQT01000002">
    <property type="protein sequence ID" value="SIN18614.1"/>
    <property type="molecule type" value="Genomic_DNA"/>
</dbReference>
<keyword evidence="12" id="KW-1185">Reference proteome</keyword>
<dbReference type="PRINTS" id="PR01036">
    <property type="entry name" value="TCRTETB"/>
</dbReference>
<dbReference type="InterPro" id="IPR004638">
    <property type="entry name" value="EmrB-like"/>
</dbReference>
<dbReference type="PANTHER" id="PTHR23501:SF197">
    <property type="entry name" value="COMD"/>
    <property type="match status" value="1"/>
</dbReference>
<evidence type="ECO:0000256" key="5">
    <source>
        <dbReference type="ARBA" id="ARBA00022692"/>
    </source>
</evidence>
<feature type="transmembrane region" description="Helical" evidence="9">
    <location>
        <begin position="209"/>
        <end position="230"/>
    </location>
</feature>
<dbReference type="Proteomes" id="UP000185124">
    <property type="component" value="Unassembled WGS sequence"/>
</dbReference>
<feature type="transmembrane region" description="Helical" evidence="9">
    <location>
        <begin position="81"/>
        <end position="103"/>
    </location>
</feature>
<dbReference type="GO" id="GO:0005886">
    <property type="term" value="C:plasma membrane"/>
    <property type="evidence" value="ECO:0007669"/>
    <property type="project" value="UniProtKB-SubCell"/>
</dbReference>
<dbReference type="RefSeq" id="WP_074314208.1">
    <property type="nucleotide sequence ID" value="NZ_FSQT01000002.1"/>
</dbReference>
<feature type="domain" description="Major facilitator superfamily (MFS) profile" evidence="10">
    <location>
        <begin position="16"/>
        <end position="499"/>
    </location>
</feature>
<proteinExistence type="inferred from homology"/>
<comment type="subcellular location">
    <subcellularLocation>
        <location evidence="1">Cell membrane</location>
        <topology evidence="1">Multi-pass membrane protein</topology>
    </subcellularLocation>
</comment>
<evidence type="ECO:0000313" key="12">
    <source>
        <dbReference type="Proteomes" id="UP000185124"/>
    </source>
</evidence>
<feature type="transmembrane region" description="Helical" evidence="9">
    <location>
        <begin position="115"/>
        <end position="136"/>
    </location>
</feature>
<evidence type="ECO:0000256" key="6">
    <source>
        <dbReference type="ARBA" id="ARBA00022989"/>
    </source>
</evidence>
<evidence type="ECO:0000313" key="11">
    <source>
        <dbReference type="EMBL" id="SIN18614.1"/>
    </source>
</evidence>
<organism evidence="11 12">
    <name type="scientific">Micromonospora cremea</name>
    <dbReference type="NCBI Taxonomy" id="709881"/>
    <lineage>
        <taxon>Bacteria</taxon>
        <taxon>Bacillati</taxon>
        <taxon>Actinomycetota</taxon>
        <taxon>Actinomycetes</taxon>
        <taxon>Micromonosporales</taxon>
        <taxon>Micromonosporaceae</taxon>
        <taxon>Micromonospora</taxon>
    </lineage>
</organism>
<feature type="transmembrane region" description="Helical" evidence="9">
    <location>
        <begin position="406"/>
        <end position="430"/>
    </location>
</feature>
<dbReference type="AlphaFoldDB" id="A0A1N5ZA13"/>
<dbReference type="Gene3D" id="1.20.1250.20">
    <property type="entry name" value="MFS general substrate transporter like domains"/>
    <property type="match status" value="1"/>
</dbReference>
<keyword evidence="7 9" id="KW-0472">Membrane</keyword>
<reference evidence="12" key="1">
    <citation type="submission" date="2016-12" db="EMBL/GenBank/DDBJ databases">
        <authorList>
            <person name="Varghese N."/>
            <person name="Submissions S."/>
        </authorList>
    </citation>
    <scope>NUCLEOTIDE SEQUENCE [LARGE SCALE GENOMIC DNA]</scope>
    <source>
        <strain evidence="12">DSM 45599</strain>
    </source>
</reference>
<feature type="region of interest" description="Disordered" evidence="8">
    <location>
        <begin position="505"/>
        <end position="526"/>
    </location>
</feature>
<dbReference type="PROSITE" id="PS50850">
    <property type="entry name" value="MFS"/>
    <property type="match status" value="1"/>
</dbReference>
<feature type="transmembrane region" description="Helical" evidence="9">
    <location>
        <begin position="314"/>
        <end position="332"/>
    </location>
</feature>
<dbReference type="OrthoDB" id="9807274at2"/>
<dbReference type="InterPro" id="IPR036259">
    <property type="entry name" value="MFS_trans_sf"/>
</dbReference>
<feature type="transmembrane region" description="Helical" evidence="9">
    <location>
        <begin position="12"/>
        <end position="38"/>
    </location>
</feature>